<dbReference type="CDD" id="cd22906">
    <property type="entry name" value="HFD_DRAP1"/>
    <property type="match status" value="1"/>
</dbReference>
<dbReference type="Gene3D" id="1.10.20.10">
    <property type="entry name" value="Histone, subunit A"/>
    <property type="match status" value="1"/>
</dbReference>
<keyword evidence="6" id="KW-1185">Reference proteome</keyword>
<feature type="domain" description="Transcription factor CBF/NF-Y/archaeal histone" evidence="4">
    <location>
        <begin position="11"/>
        <end position="70"/>
    </location>
</feature>
<proteinExistence type="predicted"/>
<gene>
    <name evidence="5" type="ORF">GPECTOR_26g511</name>
</gene>
<organism evidence="5 6">
    <name type="scientific">Gonium pectorale</name>
    <name type="common">Green alga</name>
    <dbReference type="NCBI Taxonomy" id="33097"/>
    <lineage>
        <taxon>Eukaryota</taxon>
        <taxon>Viridiplantae</taxon>
        <taxon>Chlorophyta</taxon>
        <taxon>core chlorophytes</taxon>
        <taxon>Chlorophyceae</taxon>
        <taxon>CS clade</taxon>
        <taxon>Chlamydomonadales</taxon>
        <taxon>Volvocaceae</taxon>
        <taxon>Gonium</taxon>
    </lineage>
</organism>
<reference evidence="6" key="1">
    <citation type="journal article" date="2016" name="Nat. Commun.">
        <title>The Gonium pectorale genome demonstrates co-option of cell cycle regulation during the evolution of multicellularity.</title>
        <authorList>
            <person name="Hanschen E.R."/>
            <person name="Marriage T.N."/>
            <person name="Ferris P.J."/>
            <person name="Hamaji T."/>
            <person name="Toyoda A."/>
            <person name="Fujiyama A."/>
            <person name="Neme R."/>
            <person name="Noguchi H."/>
            <person name="Minakuchi Y."/>
            <person name="Suzuki M."/>
            <person name="Kawai-Toyooka H."/>
            <person name="Smith D.R."/>
            <person name="Sparks H."/>
            <person name="Anderson J."/>
            <person name="Bakaric R."/>
            <person name="Luria V."/>
            <person name="Karger A."/>
            <person name="Kirschner M.W."/>
            <person name="Durand P.M."/>
            <person name="Michod R.E."/>
            <person name="Nozaki H."/>
            <person name="Olson B.J."/>
        </authorList>
    </citation>
    <scope>NUCLEOTIDE SEQUENCE [LARGE SCALE GENOMIC DNA]</scope>
    <source>
        <strain evidence="6">NIES-2863</strain>
    </source>
</reference>
<dbReference type="InterPro" id="IPR009072">
    <property type="entry name" value="Histone-fold"/>
</dbReference>
<feature type="region of interest" description="Disordered" evidence="3">
    <location>
        <begin position="148"/>
        <end position="256"/>
    </location>
</feature>
<feature type="compositionally biased region" description="Low complexity" evidence="3">
    <location>
        <begin position="111"/>
        <end position="124"/>
    </location>
</feature>
<evidence type="ECO:0000256" key="3">
    <source>
        <dbReference type="SAM" id="MobiDB-lite"/>
    </source>
</evidence>
<feature type="region of interest" description="Disordered" evidence="3">
    <location>
        <begin position="85"/>
        <end position="125"/>
    </location>
</feature>
<evidence type="ECO:0000313" key="5">
    <source>
        <dbReference type="EMBL" id="KXZ48608.1"/>
    </source>
</evidence>
<dbReference type="InterPro" id="IPR003958">
    <property type="entry name" value="CBFA_NFYB_domain"/>
</dbReference>
<sequence length="256" mass="25508">MKSKKICPLATRIKKMMQTDDDVGKISQATPILIGRAMELFLEKICKQAIGVAQSRQAKTLTPSHLKAAVTADTTLDFLAELVASAPDLPPPDTEGTDGAPKAAKRRRGKNLGPKGAAAGAPLPAAVPGPTGPAVKLEPYAGLLPEGLQLPAAGKGEPDAMDVEGPGGHGAVGPSGQLPLELGHPLAGADAAAGREGGGSAPPPELQAQAAPGTAPTLSGGAEGGLQAGGSMLPQLGSSLGFIPGPSDMDDDYDDC</sequence>
<evidence type="ECO:0000313" key="6">
    <source>
        <dbReference type="Proteomes" id="UP000075714"/>
    </source>
</evidence>
<evidence type="ECO:0000259" key="4">
    <source>
        <dbReference type="Pfam" id="PF00808"/>
    </source>
</evidence>
<dbReference type="GO" id="GO:0001046">
    <property type="term" value="F:core promoter sequence-specific DNA binding"/>
    <property type="evidence" value="ECO:0007669"/>
    <property type="project" value="TreeGrafter"/>
</dbReference>
<dbReference type="AlphaFoldDB" id="A0A150GFJ3"/>
<dbReference type="SUPFAM" id="SSF47113">
    <property type="entry name" value="Histone-fold"/>
    <property type="match status" value="1"/>
</dbReference>
<evidence type="ECO:0000256" key="2">
    <source>
        <dbReference type="ARBA" id="ARBA00023242"/>
    </source>
</evidence>
<dbReference type="PANTHER" id="PTHR10252">
    <property type="entry name" value="HISTONE-LIKE TRANSCRIPTION FACTOR CCAAT-RELATED"/>
    <property type="match status" value="1"/>
</dbReference>
<comment type="subcellular location">
    <subcellularLocation>
        <location evidence="1">Nucleus</location>
    </subcellularLocation>
</comment>
<dbReference type="Pfam" id="PF00808">
    <property type="entry name" value="CBFD_NFYB_HMF"/>
    <property type="match status" value="1"/>
</dbReference>
<dbReference type="GO" id="GO:0005634">
    <property type="term" value="C:nucleus"/>
    <property type="evidence" value="ECO:0007669"/>
    <property type="project" value="UniProtKB-SubCell"/>
</dbReference>
<keyword evidence="2" id="KW-0539">Nucleus</keyword>
<protein>
    <recommendedName>
        <fullName evidence="4">Transcription factor CBF/NF-Y/archaeal histone domain-containing protein</fullName>
    </recommendedName>
</protein>
<feature type="compositionally biased region" description="Low complexity" evidence="3">
    <location>
        <begin position="183"/>
        <end position="194"/>
    </location>
</feature>
<dbReference type="EMBL" id="LSYV01000027">
    <property type="protein sequence ID" value="KXZ48608.1"/>
    <property type="molecule type" value="Genomic_DNA"/>
</dbReference>
<dbReference type="PANTHER" id="PTHR10252:SF5">
    <property type="entry name" value="DR1-ASSOCIATED COREPRESSOR"/>
    <property type="match status" value="1"/>
</dbReference>
<dbReference type="GO" id="GO:0016251">
    <property type="term" value="F:RNA polymerase II general transcription initiation factor activity"/>
    <property type="evidence" value="ECO:0007669"/>
    <property type="project" value="TreeGrafter"/>
</dbReference>
<dbReference type="Proteomes" id="UP000075714">
    <property type="component" value="Unassembled WGS sequence"/>
</dbReference>
<evidence type="ECO:0000256" key="1">
    <source>
        <dbReference type="ARBA" id="ARBA00004123"/>
    </source>
</evidence>
<dbReference type="InterPro" id="IPR050568">
    <property type="entry name" value="Transcr_DNA_Rep_Reg"/>
</dbReference>
<accession>A0A150GFJ3</accession>
<dbReference type="GO" id="GO:0046982">
    <property type="term" value="F:protein heterodimerization activity"/>
    <property type="evidence" value="ECO:0007669"/>
    <property type="project" value="InterPro"/>
</dbReference>
<comment type="caution">
    <text evidence="5">The sequence shown here is derived from an EMBL/GenBank/DDBJ whole genome shotgun (WGS) entry which is preliminary data.</text>
</comment>
<dbReference type="STRING" id="33097.A0A150GFJ3"/>
<name>A0A150GFJ3_GONPE</name>
<dbReference type="OrthoDB" id="653904at2759"/>